<evidence type="ECO:0000313" key="3">
    <source>
        <dbReference type="Proteomes" id="UP000176204"/>
    </source>
</evidence>
<organism evidence="2 3">
    <name type="scientific">Akkermansia glycaniphila</name>
    <dbReference type="NCBI Taxonomy" id="1679444"/>
    <lineage>
        <taxon>Bacteria</taxon>
        <taxon>Pseudomonadati</taxon>
        <taxon>Verrucomicrobiota</taxon>
        <taxon>Verrucomicrobiia</taxon>
        <taxon>Verrucomicrobiales</taxon>
        <taxon>Akkermansiaceae</taxon>
        <taxon>Akkermansia</taxon>
    </lineage>
</organism>
<sequence length="218" mass="24681">MALHPLYPHLLLFASVFLAACTPERTILYDDSPTGGLQELKNNGTVFVNGKRQGDRRAEFETLMNPNGIPQTKMDKVSAFQGKQFEFGGDTAGFGSKDASDAYRKKSFDQANKQFATRSWDGRKDSPIVSVETPDFVKLQRPVEKTEWKNNKDAFVMNPSEFSGRKYDARGRAFEKRSDGLIEEKIKASPEPTITDWKEQQLRELQEARAGWKPLTPQ</sequence>
<reference evidence="3" key="1">
    <citation type="submission" date="2016-09" db="EMBL/GenBank/DDBJ databases">
        <authorList>
            <person name="Koehorst J."/>
        </authorList>
    </citation>
    <scope>NUCLEOTIDE SEQUENCE [LARGE SCALE GENOMIC DNA]</scope>
</reference>
<evidence type="ECO:0000256" key="1">
    <source>
        <dbReference type="SAM" id="SignalP"/>
    </source>
</evidence>
<dbReference type="KEGG" id="agl:PYTT_0704"/>
<accession>A0A1C7PAN1</accession>
<keyword evidence="3" id="KW-1185">Reference proteome</keyword>
<evidence type="ECO:0000313" key="2">
    <source>
        <dbReference type="EMBL" id="SEH78222.1"/>
    </source>
</evidence>
<dbReference type="EMBL" id="LT629973">
    <property type="protein sequence ID" value="SEH78222.1"/>
    <property type="molecule type" value="Genomic_DNA"/>
</dbReference>
<feature type="signal peptide" evidence="1">
    <location>
        <begin position="1"/>
        <end position="19"/>
    </location>
</feature>
<protein>
    <submittedName>
        <fullName evidence="2">Uncharacterized protein</fullName>
    </submittedName>
</protein>
<dbReference type="AlphaFoldDB" id="A0A1C7PAN1"/>
<dbReference type="Proteomes" id="UP000176204">
    <property type="component" value="Chromosome I"/>
</dbReference>
<proteinExistence type="predicted"/>
<gene>
    <name evidence="2" type="ORF">PYTT_0704</name>
</gene>
<dbReference type="RefSeq" id="WP_067776877.1">
    <property type="nucleotide sequence ID" value="NZ_JACVVN010000012.1"/>
</dbReference>
<name>A0A1C7PAN1_9BACT</name>
<feature type="chain" id="PRO_5014266437" evidence="1">
    <location>
        <begin position="20"/>
        <end position="218"/>
    </location>
</feature>
<keyword evidence="1" id="KW-0732">Signal</keyword>